<dbReference type="GO" id="GO:0030030">
    <property type="term" value="P:cell projection organization"/>
    <property type="evidence" value="ECO:0007669"/>
    <property type="project" value="UniProtKB-KW"/>
</dbReference>
<evidence type="ECO:0000256" key="3">
    <source>
        <dbReference type="ARBA" id="ARBA00004138"/>
    </source>
</evidence>
<comment type="function">
    <text evidence="13">Acts as a positive regulator of hedgehog signaling and regulates ciliary function.</text>
</comment>
<dbReference type="InterPro" id="IPR003008">
    <property type="entry name" value="Tubulin_FtsZ_GTPase"/>
</dbReference>
<evidence type="ECO:0000256" key="2">
    <source>
        <dbReference type="ARBA" id="ARBA00004123"/>
    </source>
</evidence>
<dbReference type="SUPFAM" id="SSF52490">
    <property type="entry name" value="Tubulin nucleotide-binding domain-like"/>
    <property type="match status" value="1"/>
</dbReference>
<keyword evidence="8" id="KW-0970">Cilium biogenesis/degradation</keyword>
<evidence type="ECO:0000256" key="6">
    <source>
        <dbReference type="ARBA" id="ARBA00022701"/>
    </source>
</evidence>
<dbReference type="PROSITE" id="PS00227">
    <property type="entry name" value="TUBULIN"/>
    <property type="match status" value="1"/>
</dbReference>
<evidence type="ECO:0000259" key="15">
    <source>
        <dbReference type="SMART" id="SM00864"/>
    </source>
</evidence>
<dbReference type="PRINTS" id="PR01161">
    <property type="entry name" value="TUBULIN"/>
</dbReference>
<evidence type="ECO:0000313" key="16">
    <source>
        <dbReference type="EMBL" id="CAF1000557.1"/>
    </source>
</evidence>
<dbReference type="GO" id="GO:0005525">
    <property type="term" value="F:GTP binding"/>
    <property type="evidence" value="ECO:0007669"/>
    <property type="project" value="UniProtKB-UniRule"/>
</dbReference>
<comment type="caution">
    <text evidence="16">The sequence shown here is derived from an EMBL/GenBank/DDBJ whole genome shotgun (WGS) entry which is preliminary data.</text>
</comment>
<dbReference type="GO" id="GO:0007017">
    <property type="term" value="P:microtubule-based process"/>
    <property type="evidence" value="ECO:0007669"/>
    <property type="project" value="InterPro"/>
</dbReference>
<keyword evidence="7 14" id="KW-0547">Nucleotide-binding</keyword>
<feature type="domain" description="Tubulin/FtsZ GTPase" evidence="15">
    <location>
        <begin position="52"/>
        <end position="246"/>
    </location>
</feature>
<dbReference type="Pfam" id="PF00091">
    <property type="entry name" value="Tubulin"/>
    <property type="match status" value="1"/>
</dbReference>
<keyword evidence="6 14" id="KW-0493">Microtubule</keyword>
<dbReference type="GO" id="GO:0005814">
    <property type="term" value="C:centriole"/>
    <property type="evidence" value="ECO:0007669"/>
    <property type="project" value="UniProtKB-SubCell"/>
</dbReference>
<keyword evidence="11" id="KW-0966">Cell projection</keyword>
<evidence type="ECO:0000256" key="4">
    <source>
        <dbReference type="ARBA" id="ARBA00009636"/>
    </source>
</evidence>
<dbReference type="Gene3D" id="3.40.50.1440">
    <property type="entry name" value="Tubulin/FtsZ, GTPase domain"/>
    <property type="match status" value="1"/>
</dbReference>
<sequence>MSCIVLQLGQCGNQVGQHVFDTLVEDNQTHVNAAKSTITNRSSVDEYVRNSLDRFFIQYDNKLIARALAIDTELKVIEQLTNEKAQAKRHWHYEKKCVFEGRLGSGNNWACGYRNGSLAEEHILEKLRWQLEHADRVDTILPILSLAGGTGSGLGAYAVECVRDELPRSFLLTTIVVPYTSGEVVVQNYNSLLTLSHLYHSTDALCRSFLQPIAKKDHSFCDLNYLLEQLLPHTFYKLLTLRCVPQLSDQALDFSTYKWSSLIKTLSQMYINNSYLDEGLNWSLKPFQTRTKSLANVFLSRSYDKEDLDNELKQYFNQSDFYSSFLSPSNYYSAFQYRDKSYLNYEKYLSFVSNCQTPVASLDRIVNKSWQLFGQKAYLHHYMKYDIDEQVFLNGFVQIEQVIKSYNQL</sequence>
<evidence type="ECO:0000256" key="1">
    <source>
        <dbReference type="ARBA" id="ARBA00004114"/>
    </source>
</evidence>
<evidence type="ECO:0000256" key="13">
    <source>
        <dbReference type="ARBA" id="ARBA00046149"/>
    </source>
</evidence>
<evidence type="ECO:0000256" key="14">
    <source>
        <dbReference type="RuleBase" id="RU000352"/>
    </source>
</evidence>
<evidence type="ECO:0000256" key="9">
    <source>
        <dbReference type="ARBA" id="ARBA00023134"/>
    </source>
</evidence>
<gene>
    <name evidence="16" type="ORF">EDS130_LOCUS14864</name>
</gene>
<comment type="similarity">
    <text evidence="4 14">Belongs to the tubulin family.</text>
</comment>
<dbReference type="EMBL" id="CAJNOJ010000061">
    <property type="protein sequence ID" value="CAF1000557.1"/>
    <property type="molecule type" value="Genomic_DNA"/>
</dbReference>
<keyword evidence="9 14" id="KW-0342">GTP-binding</keyword>
<proteinExistence type="inferred from homology"/>
<dbReference type="AlphaFoldDB" id="A0A814GTA1"/>
<dbReference type="OrthoDB" id="10250004at2759"/>
<keyword evidence="10" id="KW-0539">Nucleus</keyword>
<accession>A0A814GTA1</accession>
<dbReference type="GO" id="GO:0005874">
    <property type="term" value="C:microtubule"/>
    <property type="evidence" value="ECO:0007669"/>
    <property type="project" value="UniProtKB-KW"/>
</dbReference>
<evidence type="ECO:0000256" key="10">
    <source>
        <dbReference type="ARBA" id="ARBA00023242"/>
    </source>
</evidence>
<dbReference type="InterPro" id="IPR036525">
    <property type="entry name" value="Tubulin/FtsZ_GTPase_sf"/>
</dbReference>
<dbReference type="PANTHER" id="PTHR11588">
    <property type="entry name" value="TUBULIN"/>
    <property type="match status" value="1"/>
</dbReference>
<dbReference type="GO" id="GO:0005634">
    <property type="term" value="C:nucleus"/>
    <property type="evidence" value="ECO:0007669"/>
    <property type="project" value="UniProtKB-SubCell"/>
</dbReference>
<evidence type="ECO:0000256" key="8">
    <source>
        <dbReference type="ARBA" id="ARBA00022794"/>
    </source>
</evidence>
<protein>
    <recommendedName>
        <fullName evidence="5">Tubulin delta chain</fullName>
    </recommendedName>
    <alternativeName>
        <fullName evidence="12">Delta-tubulin</fullName>
    </alternativeName>
</protein>
<dbReference type="GO" id="GO:0005929">
    <property type="term" value="C:cilium"/>
    <property type="evidence" value="ECO:0007669"/>
    <property type="project" value="UniProtKB-SubCell"/>
</dbReference>
<dbReference type="SMART" id="SM00864">
    <property type="entry name" value="Tubulin"/>
    <property type="match status" value="1"/>
</dbReference>
<dbReference type="CDD" id="cd02189">
    <property type="entry name" value="delta_zeta_tubulin-like"/>
    <property type="match status" value="1"/>
</dbReference>
<dbReference type="GO" id="GO:0005200">
    <property type="term" value="F:structural constituent of cytoskeleton"/>
    <property type="evidence" value="ECO:0007669"/>
    <property type="project" value="InterPro"/>
</dbReference>
<dbReference type="Proteomes" id="UP000663852">
    <property type="component" value="Unassembled WGS sequence"/>
</dbReference>
<evidence type="ECO:0000256" key="7">
    <source>
        <dbReference type="ARBA" id="ARBA00022741"/>
    </source>
</evidence>
<organism evidence="16 17">
    <name type="scientific">Adineta ricciae</name>
    <name type="common">Rotifer</name>
    <dbReference type="NCBI Taxonomy" id="249248"/>
    <lineage>
        <taxon>Eukaryota</taxon>
        <taxon>Metazoa</taxon>
        <taxon>Spiralia</taxon>
        <taxon>Gnathifera</taxon>
        <taxon>Rotifera</taxon>
        <taxon>Eurotatoria</taxon>
        <taxon>Bdelloidea</taxon>
        <taxon>Adinetida</taxon>
        <taxon>Adinetidae</taxon>
        <taxon>Adineta</taxon>
    </lineage>
</organism>
<evidence type="ECO:0000256" key="5">
    <source>
        <dbReference type="ARBA" id="ARBA00014184"/>
    </source>
</evidence>
<name>A0A814GTA1_ADIRI</name>
<comment type="subcellular location">
    <subcellularLocation>
        <location evidence="3">Cell projection</location>
        <location evidence="3">Cilium</location>
    </subcellularLocation>
    <subcellularLocation>
        <location evidence="1">Cytoplasm</location>
        <location evidence="1">Cytoskeleton</location>
        <location evidence="1">Microtubule organizing center</location>
        <location evidence="1">Centrosome</location>
        <location evidence="1">Centriole</location>
    </subcellularLocation>
    <subcellularLocation>
        <location evidence="2">Nucleus</location>
    </subcellularLocation>
</comment>
<reference evidence="16" key="1">
    <citation type="submission" date="2021-02" db="EMBL/GenBank/DDBJ databases">
        <authorList>
            <person name="Nowell W R."/>
        </authorList>
    </citation>
    <scope>NUCLEOTIDE SEQUENCE</scope>
</reference>
<evidence type="ECO:0000256" key="11">
    <source>
        <dbReference type="ARBA" id="ARBA00023273"/>
    </source>
</evidence>
<dbReference type="InterPro" id="IPR017975">
    <property type="entry name" value="Tubulin_CS"/>
</dbReference>
<evidence type="ECO:0000313" key="17">
    <source>
        <dbReference type="Proteomes" id="UP000663852"/>
    </source>
</evidence>
<dbReference type="PRINTS" id="PR01224">
    <property type="entry name" value="DELTATUBULIN"/>
</dbReference>
<dbReference type="InterPro" id="IPR008280">
    <property type="entry name" value="Tub_FtsZ_C"/>
</dbReference>
<dbReference type="InterPro" id="IPR002967">
    <property type="entry name" value="Delta_tubulin"/>
</dbReference>
<dbReference type="SUPFAM" id="SSF55307">
    <property type="entry name" value="Tubulin C-terminal domain-like"/>
    <property type="match status" value="1"/>
</dbReference>
<evidence type="ECO:0000256" key="12">
    <source>
        <dbReference type="ARBA" id="ARBA00030594"/>
    </source>
</evidence>
<dbReference type="InterPro" id="IPR000217">
    <property type="entry name" value="Tubulin"/>
</dbReference>